<reference evidence="2 3" key="1">
    <citation type="submission" date="2024-01" db="EMBL/GenBank/DDBJ databases">
        <title>The complete chloroplast genome sequence of Lithospermum erythrorhizon: insights into the phylogenetic relationship among Boraginaceae species and the maternal lineages of purple gromwells.</title>
        <authorList>
            <person name="Okada T."/>
            <person name="Watanabe K."/>
        </authorList>
    </citation>
    <scope>NUCLEOTIDE SEQUENCE [LARGE SCALE GENOMIC DNA]</scope>
</reference>
<proteinExistence type="predicted"/>
<evidence type="ECO:0000256" key="1">
    <source>
        <dbReference type="SAM" id="MobiDB-lite"/>
    </source>
</evidence>
<feature type="region of interest" description="Disordered" evidence="1">
    <location>
        <begin position="46"/>
        <end position="77"/>
    </location>
</feature>
<name>A0AAV3S1A4_LITER</name>
<feature type="compositionally biased region" description="Basic and acidic residues" evidence="1">
    <location>
        <begin position="46"/>
        <end position="61"/>
    </location>
</feature>
<dbReference type="EMBL" id="BAABME010013585">
    <property type="protein sequence ID" value="GAA0186327.1"/>
    <property type="molecule type" value="Genomic_DNA"/>
</dbReference>
<accession>A0AAV3S1A4</accession>
<keyword evidence="3" id="KW-1185">Reference proteome</keyword>
<evidence type="ECO:0000313" key="2">
    <source>
        <dbReference type="EMBL" id="GAA0186327.1"/>
    </source>
</evidence>
<dbReference type="AlphaFoldDB" id="A0AAV3S1A4"/>
<evidence type="ECO:0000313" key="3">
    <source>
        <dbReference type="Proteomes" id="UP001454036"/>
    </source>
</evidence>
<sequence>MDMQEGVLPGLIVKEKSRPATAGGLLPLSSPGSSWRGDLRIMLKQTGGEDRPVQSNSEERLLAAGGDWPLQKEMRAG</sequence>
<protein>
    <submittedName>
        <fullName evidence="2">Uncharacterized protein</fullName>
    </submittedName>
</protein>
<organism evidence="2 3">
    <name type="scientific">Lithospermum erythrorhizon</name>
    <name type="common">Purple gromwell</name>
    <name type="synonym">Lithospermum officinale var. erythrorhizon</name>
    <dbReference type="NCBI Taxonomy" id="34254"/>
    <lineage>
        <taxon>Eukaryota</taxon>
        <taxon>Viridiplantae</taxon>
        <taxon>Streptophyta</taxon>
        <taxon>Embryophyta</taxon>
        <taxon>Tracheophyta</taxon>
        <taxon>Spermatophyta</taxon>
        <taxon>Magnoliopsida</taxon>
        <taxon>eudicotyledons</taxon>
        <taxon>Gunneridae</taxon>
        <taxon>Pentapetalae</taxon>
        <taxon>asterids</taxon>
        <taxon>lamiids</taxon>
        <taxon>Boraginales</taxon>
        <taxon>Boraginaceae</taxon>
        <taxon>Boraginoideae</taxon>
        <taxon>Lithospermeae</taxon>
        <taxon>Lithospermum</taxon>
    </lineage>
</organism>
<gene>
    <name evidence="2" type="ORF">LIER_33615</name>
</gene>
<dbReference type="Proteomes" id="UP001454036">
    <property type="component" value="Unassembled WGS sequence"/>
</dbReference>
<comment type="caution">
    <text evidence="2">The sequence shown here is derived from an EMBL/GenBank/DDBJ whole genome shotgun (WGS) entry which is preliminary data.</text>
</comment>